<dbReference type="AlphaFoldDB" id="A0A9E7R3M0"/>
<evidence type="ECO:0000313" key="2">
    <source>
        <dbReference type="Proteomes" id="UP001057580"/>
    </source>
</evidence>
<keyword evidence="2" id="KW-1185">Reference proteome</keyword>
<gene>
    <name evidence="1" type="ORF">N0B31_01760</name>
</gene>
<name>A0A9E7R3M0_9EURY</name>
<dbReference type="PROSITE" id="PS51318">
    <property type="entry name" value="TAT"/>
    <property type="match status" value="1"/>
</dbReference>
<organism evidence="1 2">
    <name type="scientific">Salinirubellus salinus</name>
    <dbReference type="NCBI Taxonomy" id="1364945"/>
    <lineage>
        <taxon>Archaea</taxon>
        <taxon>Methanobacteriati</taxon>
        <taxon>Methanobacteriota</taxon>
        <taxon>Stenosarchaea group</taxon>
        <taxon>Halobacteria</taxon>
        <taxon>Halobacteriales</taxon>
        <taxon>Natronomonadaceae</taxon>
        <taxon>Salinirubellus</taxon>
    </lineage>
</organism>
<dbReference type="PROSITE" id="PS51257">
    <property type="entry name" value="PROKAR_LIPOPROTEIN"/>
    <property type="match status" value="1"/>
</dbReference>
<dbReference type="Proteomes" id="UP001057580">
    <property type="component" value="Chromosome"/>
</dbReference>
<proteinExistence type="predicted"/>
<dbReference type="KEGG" id="ssai:N0B31_01760"/>
<dbReference type="InterPro" id="IPR006311">
    <property type="entry name" value="TAT_signal"/>
</dbReference>
<dbReference type="RefSeq" id="WP_260594069.1">
    <property type="nucleotide sequence ID" value="NZ_CP104003.1"/>
</dbReference>
<dbReference type="EMBL" id="CP104003">
    <property type="protein sequence ID" value="UWM55017.1"/>
    <property type="molecule type" value="Genomic_DNA"/>
</dbReference>
<sequence length="220" mass="23960">MPSRRTLLTGAAATGASVLAGCSALDGGDSLRQAEHGDDPRFPDDARLVAADETWLEAHPNGTFATLATAFERERADAPDELLADTGLRLIPGRNQSSNDWTMAGFTLEHDYGALDPAGHVGREGSYVPAGADAGDSKIRLARDHHREPLTKTSRWRVQYDRNGSTWGPEFRTQLPVDGAFSDGDPLASARLQVRTRKWPFGSDERELSASLVYGEDRRE</sequence>
<reference evidence="1" key="1">
    <citation type="submission" date="2022-09" db="EMBL/GenBank/DDBJ databases">
        <title>Diverse halophilic archaea isolated from saline environments.</title>
        <authorList>
            <person name="Cui H.-L."/>
        </authorList>
    </citation>
    <scope>NUCLEOTIDE SEQUENCE</scope>
    <source>
        <strain evidence="1">ZS-35-S2</strain>
    </source>
</reference>
<protein>
    <submittedName>
        <fullName evidence="1">Uncharacterized protein</fullName>
    </submittedName>
</protein>
<accession>A0A9E7R3M0</accession>
<dbReference type="GeneID" id="74941108"/>
<evidence type="ECO:0000313" key="1">
    <source>
        <dbReference type="EMBL" id="UWM55017.1"/>
    </source>
</evidence>